<dbReference type="PANTHER" id="PTHR34236">
    <property type="entry name" value="DIMETHYL SULFOXIDE REDUCTASE TRANSCRIPTIONAL ACTIVATOR"/>
    <property type="match status" value="1"/>
</dbReference>
<dbReference type="Pfam" id="PF04967">
    <property type="entry name" value="HTH_10"/>
    <property type="match status" value="1"/>
</dbReference>
<comment type="caution">
    <text evidence="6">The sequence shown here is derived from an EMBL/GenBank/DDBJ whole genome shotgun (WGS) entry which is preliminary data.</text>
</comment>
<accession>A0ABD5RND1</accession>
<dbReference type="PANTHER" id="PTHR34236:SF1">
    <property type="entry name" value="DIMETHYL SULFOXIDE REDUCTASE TRANSCRIPTIONAL ACTIVATOR"/>
    <property type="match status" value="1"/>
</dbReference>
<dbReference type="PROSITE" id="PS50112">
    <property type="entry name" value="PAS"/>
    <property type="match status" value="1"/>
</dbReference>
<name>A0ABD5RND1_9EURY</name>
<dbReference type="NCBIfam" id="TIGR00229">
    <property type="entry name" value="sensory_box"/>
    <property type="match status" value="1"/>
</dbReference>
<dbReference type="CDD" id="cd00130">
    <property type="entry name" value="PAS"/>
    <property type="match status" value="1"/>
</dbReference>
<evidence type="ECO:0000256" key="2">
    <source>
        <dbReference type="ARBA" id="ARBA00023163"/>
    </source>
</evidence>
<dbReference type="Pfam" id="PF08448">
    <property type="entry name" value="PAS_4"/>
    <property type="match status" value="1"/>
</dbReference>
<dbReference type="InterPro" id="IPR035965">
    <property type="entry name" value="PAS-like_dom_sf"/>
</dbReference>
<keyword evidence="2" id="KW-0804">Transcription</keyword>
<dbReference type="InterPro" id="IPR000700">
    <property type="entry name" value="PAS-assoc_C"/>
</dbReference>
<dbReference type="InterPro" id="IPR000014">
    <property type="entry name" value="PAS"/>
</dbReference>
<reference evidence="6 7" key="1">
    <citation type="journal article" date="2019" name="Int. J. Syst. Evol. Microbiol.">
        <title>The Global Catalogue of Microorganisms (GCM) 10K type strain sequencing project: providing services to taxonomists for standard genome sequencing and annotation.</title>
        <authorList>
            <consortium name="The Broad Institute Genomics Platform"/>
            <consortium name="The Broad Institute Genome Sequencing Center for Infectious Disease"/>
            <person name="Wu L."/>
            <person name="Ma J."/>
        </authorList>
    </citation>
    <scope>NUCLEOTIDE SEQUENCE [LARGE SCALE GENOMIC DNA]</scope>
    <source>
        <strain evidence="6 7">CGMCC 1.12543</strain>
    </source>
</reference>
<sequence length="643" mass="69602">MDRPIHVAVRGAPSDALLTTLDAEYGIAVVEDDDAVACTLVTDDALDDVGTRDDQGEAATGAHERPLDTTGHERGPLVALCSEPSGQATALTAGADRCVTLAGDAATDAASVAAVVDRVLADEPTERDLLIRESLDALTDFFFLFDTEMRLLVWNDAVTAVTGYTDEELDEMNPLNLISEEDVVEVATAVQRAIQQGSATEEGDVLTKDGDRIPYEFTGTALTDDDGEAIGVCGIGRNVSEREQRERTLERQAESLRTLNRINEVIRNVNHDLVRAQTREDIEHAVVERLADESTYRFAWVGEYDAGSERVTPCAWSGEGEAYLDAREDDGSRRETLATKAIRDGSMQVAPHLAERPSEPWVDAAVDNGFAAATAVPLVYRGVTYGVLCVYSDRPDAFEGTERAVFGELGETVAYAIGAAERHRALVADTVVELELLVGEIDGIPSAASAVDSTVTFRGAAPTDDGSPSQFYRIEGDLEGVVETLPDDIDVSVVRDDEEGGVVRVEGDTSFSSLLADYGGTMRRVHVEDGGFRLVATFPQGTDVRNVLEAVRDRLPAAELVARRERERNEDDAPDVALTDRQRTVLTTAFHLGFFDSPRVNTGGEVAEELGISTPTFHEHIRIAERKLVEAFLGTPEDTNGRF</sequence>
<protein>
    <submittedName>
        <fullName evidence="6">Bacterio-opsin activator domain-containing protein</fullName>
    </submittedName>
</protein>
<feature type="compositionally biased region" description="Basic and acidic residues" evidence="3">
    <location>
        <begin position="62"/>
        <end position="75"/>
    </location>
</feature>
<feature type="domain" description="PAS" evidence="4">
    <location>
        <begin position="127"/>
        <end position="197"/>
    </location>
</feature>
<dbReference type="PROSITE" id="PS50113">
    <property type="entry name" value="PAC"/>
    <property type="match status" value="1"/>
</dbReference>
<evidence type="ECO:0000313" key="6">
    <source>
        <dbReference type="EMBL" id="MFC5971833.1"/>
    </source>
</evidence>
<dbReference type="EMBL" id="JBHSQH010000001">
    <property type="protein sequence ID" value="MFC5971833.1"/>
    <property type="molecule type" value="Genomic_DNA"/>
</dbReference>
<dbReference type="RefSeq" id="WP_247414716.1">
    <property type="nucleotide sequence ID" value="NZ_JALLGW010000001.1"/>
</dbReference>
<evidence type="ECO:0000259" key="4">
    <source>
        <dbReference type="PROSITE" id="PS50112"/>
    </source>
</evidence>
<dbReference type="SMART" id="SM00065">
    <property type="entry name" value="GAF"/>
    <property type="match status" value="1"/>
</dbReference>
<dbReference type="SUPFAM" id="SSF55781">
    <property type="entry name" value="GAF domain-like"/>
    <property type="match status" value="1"/>
</dbReference>
<feature type="domain" description="PAC" evidence="5">
    <location>
        <begin position="199"/>
        <end position="251"/>
    </location>
</feature>
<dbReference type="SMART" id="SM00091">
    <property type="entry name" value="PAS"/>
    <property type="match status" value="1"/>
</dbReference>
<dbReference type="Gene3D" id="3.30.450.20">
    <property type="entry name" value="PAS domain"/>
    <property type="match status" value="1"/>
</dbReference>
<dbReference type="Proteomes" id="UP001596099">
    <property type="component" value="Unassembled WGS sequence"/>
</dbReference>
<dbReference type="Pfam" id="PF15915">
    <property type="entry name" value="BAT"/>
    <property type="match status" value="1"/>
</dbReference>
<proteinExistence type="predicted"/>
<keyword evidence="7" id="KW-1185">Reference proteome</keyword>
<evidence type="ECO:0000256" key="1">
    <source>
        <dbReference type="ARBA" id="ARBA00023015"/>
    </source>
</evidence>
<dbReference type="SUPFAM" id="SSF55785">
    <property type="entry name" value="PYP-like sensor domain (PAS domain)"/>
    <property type="match status" value="1"/>
</dbReference>
<feature type="region of interest" description="Disordered" evidence="3">
    <location>
        <begin position="47"/>
        <end position="75"/>
    </location>
</feature>
<dbReference type="InterPro" id="IPR031803">
    <property type="entry name" value="BAT_GAF/HTH-assoc"/>
</dbReference>
<dbReference type="InterPro" id="IPR013656">
    <property type="entry name" value="PAS_4"/>
</dbReference>
<evidence type="ECO:0000313" key="7">
    <source>
        <dbReference type="Proteomes" id="UP001596099"/>
    </source>
</evidence>
<dbReference type="InterPro" id="IPR007050">
    <property type="entry name" value="HTH_bacterioopsin"/>
</dbReference>
<dbReference type="Gene3D" id="3.30.450.40">
    <property type="match status" value="1"/>
</dbReference>
<evidence type="ECO:0000259" key="5">
    <source>
        <dbReference type="PROSITE" id="PS50113"/>
    </source>
</evidence>
<gene>
    <name evidence="6" type="ORF">ACFPYI_10865</name>
</gene>
<evidence type="ECO:0000256" key="3">
    <source>
        <dbReference type="SAM" id="MobiDB-lite"/>
    </source>
</evidence>
<keyword evidence="1" id="KW-0805">Transcription regulation</keyword>
<dbReference type="InterPro" id="IPR003018">
    <property type="entry name" value="GAF"/>
</dbReference>
<dbReference type="Pfam" id="PF13185">
    <property type="entry name" value="GAF_2"/>
    <property type="match status" value="1"/>
</dbReference>
<dbReference type="InterPro" id="IPR029016">
    <property type="entry name" value="GAF-like_dom_sf"/>
</dbReference>
<dbReference type="AlphaFoldDB" id="A0ABD5RND1"/>
<organism evidence="6 7">
    <name type="scientific">Halomarina salina</name>
    <dbReference type="NCBI Taxonomy" id="1872699"/>
    <lineage>
        <taxon>Archaea</taxon>
        <taxon>Methanobacteriati</taxon>
        <taxon>Methanobacteriota</taxon>
        <taxon>Stenosarchaea group</taxon>
        <taxon>Halobacteria</taxon>
        <taxon>Halobacteriales</taxon>
        <taxon>Natronomonadaceae</taxon>
        <taxon>Halomarina</taxon>
    </lineage>
</organism>